<dbReference type="GO" id="GO:0042645">
    <property type="term" value="C:mitochondrial nucleoid"/>
    <property type="evidence" value="ECO:0007669"/>
    <property type="project" value="TreeGrafter"/>
</dbReference>
<proteinExistence type="predicted"/>
<organism evidence="4 5">
    <name type="scientific">Peltaster fructicola</name>
    <dbReference type="NCBI Taxonomy" id="286661"/>
    <lineage>
        <taxon>Eukaryota</taxon>
        <taxon>Fungi</taxon>
        <taxon>Dikarya</taxon>
        <taxon>Ascomycota</taxon>
        <taxon>Pezizomycotina</taxon>
        <taxon>Dothideomycetes</taxon>
        <taxon>Dothideomycetes incertae sedis</taxon>
        <taxon>Peltaster</taxon>
    </lineage>
</organism>
<evidence type="ECO:0000313" key="5">
    <source>
        <dbReference type="Proteomes" id="UP000503462"/>
    </source>
</evidence>
<feature type="region of interest" description="Disordered" evidence="3">
    <location>
        <begin position="140"/>
        <end position="163"/>
    </location>
</feature>
<accession>A0A6H0XVA4</accession>
<evidence type="ECO:0000256" key="1">
    <source>
        <dbReference type="ARBA" id="ARBA00023125"/>
    </source>
</evidence>
<protein>
    <recommendedName>
        <fullName evidence="6">SsDNA binding protein</fullName>
    </recommendedName>
</protein>
<dbReference type="InterPro" id="IPR000424">
    <property type="entry name" value="Primosome_PriB/ssb"/>
</dbReference>
<dbReference type="OrthoDB" id="1078367at2759"/>
<gene>
    <name evidence="4" type="ORF">AMS68_004209</name>
</gene>
<evidence type="ECO:0000313" key="4">
    <source>
        <dbReference type="EMBL" id="QIW98691.1"/>
    </source>
</evidence>
<evidence type="ECO:0008006" key="6">
    <source>
        <dbReference type="Google" id="ProtNLM"/>
    </source>
</evidence>
<name>A0A6H0XVA4_9PEZI</name>
<dbReference type="EMBL" id="CP051141">
    <property type="protein sequence ID" value="QIW98691.1"/>
    <property type="molecule type" value="Genomic_DNA"/>
</dbReference>
<keyword evidence="5" id="KW-1185">Reference proteome</keyword>
<keyword evidence="1 2" id="KW-0238">DNA-binding</keyword>
<dbReference type="GO" id="GO:0006264">
    <property type="term" value="P:mitochondrial DNA replication"/>
    <property type="evidence" value="ECO:0007669"/>
    <property type="project" value="TreeGrafter"/>
</dbReference>
<dbReference type="Proteomes" id="UP000503462">
    <property type="component" value="Chromosome 3"/>
</dbReference>
<dbReference type="Pfam" id="PF00436">
    <property type="entry name" value="SSB"/>
    <property type="match status" value="1"/>
</dbReference>
<dbReference type="Gene3D" id="2.40.50.140">
    <property type="entry name" value="Nucleic acid-binding proteins"/>
    <property type="match status" value="1"/>
</dbReference>
<dbReference type="GO" id="GO:0003697">
    <property type="term" value="F:single-stranded DNA binding"/>
    <property type="evidence" value="ECO:0007669"/>
    <property type="project" value="InterPro"/>
</dbReference>
<dbReference type="PANTHER" id="PTHR10302:SF0">
    <property type="entry name" value="SINGLE-STRANDED DNA-BINDING PROTEIN, MITOCHONDRIAL"/>
    <property type="match status" value="1"/>
</dbReference>
<dbReference type="InterPro" id="IPR011344">
    <property type="entry name" value="ssDNA-bd"/>
</dbReference>
<dbReference type="CDD" id="cd04496">
    <property type="entry name" value="SSB_OBF"/>
    <property type="match status" value="1"/>
</dbReference>
<reference evidence="4 5" key="1">
    <citation type="journal article" date="2016" name="Sci. Rep.">
        <title>Peltaster fructicola genome reveals evolution from an invasive phytopathogen to an ectophytic parasite.</title>
        <authorList>
            <person name="Xu C."/>
            <person name="Chen H."/>
            <person name="Gleason M.L."/>
            <person name="Xu J.R."/>
            <person name="Liu H."/>
            <person name="Zhang R."/>
            <person name="Sun G."/>
        </authorList>
    </citation>
    <scope>NUCLEOTIDE SEQUENCE [LARGE SCALE GENOMIC DNA]</scope>
    <source>
        <strain evidence="4 5">LNHT1506</strain>
    </source>
</reference>
<dbReference type="InterPro" id="IPR012340">
    <property type="entry name" value="NA-bd_OB-fold"/>
</dbReference>
<dbReference type="AlphaFoldDB" id="A0A6H0XVA4"/>
<dbReference type="PANTHER" id="PTHR10302">
    <property type="entry name" value="SINGLE-STRANDED DNA-BINDING PROTEIN"/>
    <property type="match status" value="1"/>
</dbReference>
<dbReference type="SUPFAM" id="SSF50249">
    <property type="entry name" value="Nucleic acid-binding proteins"/>
    <property type="match status" value="1"/>
</dbReference>
<sequence>MSRVGHGLTSTMMQSLRSTSRIALTARAFSTTTARPLAKVQLIGRLADVPEVTPTSTGREVTRFALGVSHGNRDENGDRAVSWFRVSSFMERGPRRDVLTNLPKGALIFVDADAKMDTYDVEGSKRNSLNLVARNFEVLSRPRQDSSSETDAAQEPDSGLGAS</sequence>
<evidence type="ECO:0000256" key="2">
    <source>
        <dbReference type="PROSITE-ProRule" id="PRU00252"/>
    </source>
</evidence>
<dbReference type="PROSITE" id="PS50935">
    <property type="entry name" value="SSB"/>
    <property type="match status" value="1"/>
</dbReference>
<evidence type="ECO:0000256" key="3">
    <source>
        <dbReference type="SAM" id="MobiDB-lite"/>
    </source>
</evidence>